<dbReference type="EMBL" id="LLXI01001505">
    <property type="protein sequence ID" value="PKY53994.1"/>
    <property type="molecule type" value="Genomic_DNA"/>
</dbReference>
<organism evidence="1 2">
    <name type="scientific">Rhizophagus irregularis</name>
    <dbReference type="NCBI Taxonomy" id="588596"/>
    <lineage>
        <taxon>Eukaryota</taxon>
        <taxon>Fungi</taxon>
        <taxon>Fungi incertae sedis</taxon>
        <taxon>Mucoromycota</taxon>
        <taxon>Glomeromycotina</taxon>
        <taxon>Glomeromycetes</taxon>
        <taxon>Glomerales</taxon>
        <taxon>Glomeraceae</taxon>
        <taxon>Rhizophagus</taxon>
    </lineage>
</organism>
<proteinExistence type="predicted"/>
<comment type="caution">
    <text evidence="1">The sequence shown here is derived from an EMBL/GenBank/DDBJ whole genome shotgun (WGS) entry which is preliminary data.</text>
</comment>
<evidence type="ECO:0000313" key="1">
    <source>
        <dbReference type="EMBL" id="PKY53994.1"/>
    </source>
</evidence>
<accession>A0A2I1H573</accession>
<sequence>MLTEPPNTRAYVIGLCYFCQTCLHCGTDCNYQTCKCKKEKVPINTRSGKRKFYAQTYQPNMNEKSVNLSKINKLKYSNNYYGYGTDFSKKFSYSTCTKCHAKFWRLGKEDVTKNTSETIQVDIDQFSLLHIDDLEEETQINTNQTSLYESEEIQINSSASSTPTVTDDDDINSTDEIKFIEITFKLIIKAVDGKCNAAKWETIMVDNFQKFKSSLDKLIQEQFEDQIVLRGDYNVAYKQEKEVGQGTQLTNNKDWERFLTENERIVSQKKVLVILITMKRKLKKTGMRDSDDLATSTEKLAEKAINKKNKSSNQIPKEKNINNTDAIVAQNIMELSSKWYCKEHDRSCYVDLTRHISLTTNHLSTWSRCIMHNTATLDDPPTLPLFSAAKNAKKRNNNNYSQNIQQNIPCNNNYSQNIQQNIPSTMQASNQFYPPTGFFLLYPGMFNQPYNNFQNSLPPQTSLPQQTNTLISLPSIYEFFENLKENYNECNFDEVESKFLQEEIDVFGYS</sequence>
<gene>
    <name evidence="1" type="ORF">RhiirA4_500246</name>
</gene>
<keyword evidence="2" id="KW-1185">Reference proteome</keyword>
<dbReference type="VEuPathDB" id="FungiDB:RhiirA1_477703"/>
<name>A0A2I1H573_9GLOM</name>
<dbReference type="OrthoDB" id="2358263at2759"/>
<dbReference type="VEuPathDB" id="FungiDB:RhiirFUN_010628"/>
<dbReference type="VEuPathDB" id="FungiDB:FUN_006849"/>
<dbReference type="Proteomes" id="UP000234323">
    <property type="component" value="Unassembled WGS sequence"/>
</dbReference>
<dbReference type="AlphaFoldDB" id="A0A2I1H573"/>
<reference evidence="1 2" key="1">
    <citation type="submission" date="2015-10" db="EMBL/GenBank/DDBJ databases">
        <title>Genome analyses suggest a sexual origin of heterokaryosis in a supposedly ancient asexual fungus.</title>
        <authorList>
            <person name="Ropars J."/>
            <person name="Sedzielewska K."/>
            <person name="Noel J."/>
            <person name="Charron P."/>
            <person name="Farinelli L."/>
            <person name="Marton T."/>
            <person name="Kruger M."/>
            <person name="Pelin A."/>
            <person name="Brachmann A."/>
            <person name="Corradi N."/>
        </authorList>
    </citation>
    <scope>NUCLEOTIDE SEQUENCE [LARGE SCALE GENOMIC DNA]</scope>
    <source>
        <strain evidence="1 2">A4</strain>
    </source>
</reference>
<protein>
    <submittedName>
        <fullName evidence="1">Uncharacterized protein</fullName>
    </submittedName>
</protein>
<evidence type="ECO:0000313" key="2">
    <source>
        <dbReference type="Proteomes" id="UP000234323"/>
    </source>
</evidence>